<feature type="domain" description="Glycosyltransferase 2-like" evidence="11">
    <location>
        <begin position="9"/>
        <end position="173"/>
    </location>
</feature>
<evidence type="ECO:0000256" key="5">
    <source>
        <dbReference type="ARBA" id="ARBA00022679"/>
    </source>
</evidence>
<gene>
    <name evidence="12" type="ORF">IZU98_06360</name>
</gene>
<keyword evidence="7 10" id="KW-1133">Transmembrane helix</keyword>
<reference evidence="12 13" key="1">
    <citation type="submission" date="2020-11" db="EMBL/GenBank/DDBJ databases">
        <title>Pseudomonas fulva producing VIM-24.</title>
        <authorList>
            <person name="Liu S."/>
        </authorList>
    </citation>
    <scope>NUCLEOTIDE SEQUENCE [LARGE SCALE GENOMIC DNA]</scope>
    <source>
        <strain evidence="12 13">ZDHY414</strain>
    </source>
</reference>
<dbReference type="Pfam" id="PF00535">
    <property type="entry name" value="Glycos_transf_2"/>
    <property type="match status" value="1"/>
</dbReference>
<feature type="transmembrane region" description="Helical" evidence="10">
    <location>
        <begin position="268"/>
        <end position="293"/>
    </location>
</feature>
<dbReference type="PANTHER" id="PTHR48090">
    <property type="entry name" value="UNDECAPRENYL-PHOSPHATE 4-DEOXY-4-FORMAMIDO-L-ARABINOSE TRANSFERASE-RELATED"/>
    <property type="match status" value="1"/>
</dbReference>
<dbReference type="SUPFAM" id="SSF53448">
    <property type="entry name" value="Nucleotide-diphospho-sugar transferases"/>
    <property type="match status" value="1"/>
</dbReference>
<feature type="transmembrane region" description="Helical" evidence="10">
    <location>
        <begin position="235"/>
        <end position="256"/>
    </location>
</feature>
<evidence type="ECO:0000256" key="3">
    <source>
        <dbReference type="ARBA" id="ARBA00022519"/>
    </source>
</evidence>
<name>A0A7S9LJP0_9PSED</name>
<organism evidence="12 13">
    <name type="scientific">Pseudomonas fulva</name>
    <dbReference type="NCBI Taxonomy" id="47880"/>
    <lineage>
        <taxon>Bacteria</taxon>
        <taxon>Pseudomonadati</taxon>
        <taxon>Pseudomonadota</taxon>
        <taxon>Gammaproteobacteria</taxon>
        <taxon>Pseudomonadales</taxon>
        <taxon>Pseudomonadaceae</taxon>
        <taxon>Pseudomonas</taxon>
    </lineage>
</organism>
<dbReference type="EMBL" id="CP064946">
    <property type="protein sequence ID" value="QPH50339.1"/>
    <property type="molecule type" value="Genomic_DNA"/>
</dbReference>
<evidence type="ECO:0000256" key="2">
    <source>
        <dbReference type="ARBA" id="ARBA00022475"/>
    </source>
</evidence>
<proteinExistence type="inferred from homology"/>
<dbReference type="InterPro" id="IPR050256">
    <property type="entry name" value="Glycosyltransferase_2"/>
</dbReference>
<dbReference type="CDD" id="cd04187">
    <property type="entry name" value="DPM1_like_bac"/>
    <property type="match status" value="1"/>
</dbReference>
<dbReference type="FunFam" id="3.90.550.10:FF:000079">
    <property type="entry name" value="Probable glycosyl transferase"/>
    <property type="match status" value="1"/>
</dbReference>
<keyword evidence="6 10" id="KW-0812">Transmembrane</keyword>
<evidence type="ECO:0000256" key="9">
    <source>
        <dbReference type="ARBA" id="ARBA00038152"/>
    </source>
</evidence>
<dbReference type="RefSeq" id="WP_033694998.1">
    <property type="nucleotide sequence ID" value="NZ_CANLYG010000004.1"/>
</dbReference>
<dbReference type="GO" id="GO:0005886">
    <property type="term" value="C:plasma membrane"/>
    <property type="evidence" value="ECO:0007669"/>
    <property type="project" value="UniProtKB-SubCell"/>
</dbReference>
<dbReference type="Gene3D" id="3.90.550.10">
    <property type="entry name" value="Spore Coat Polysaccharide Biosynthesis Protein SpsA, Chain A"/>
    <property type="match status" value="1"/>
</dbReference>
<dbReference type="GO" id="GO:0016757">
    <property type="term" value="F:glycosyltransferase activity"/>
    <property type="evidence" value="ECO:0007669"/>
    <property type="project" value="UniProtKB-KW"/>
</dbReference>
<sequence>MSQPRRLLSLISPFYNEERGVCAFFERVDALSKTLADRYDFEVIAINDGSRDQTYEELLKAQAAYPYVTVVDLSRNFGKEAALSAGLDFATGDAVVPIDSDLQHPPEVVLELVAKWEEGAEVVLAKRVDRRTDHAVQKFTANGFYKLHNSISDIHIPADVGDFRLMDRKVVEALKRLPENRRFMKGLFAWVGFRTATIEYQVAPRSTGKTSFNTWKLWNFAIEGITSYSSAPLRIWTYLGCAVSAMAFVYAVYLLIKTLCFGADTPGYASLMITILFASGVQLIGIGVLGEYVGRIFVESKRRPVYIVREVVKTDR</sequence>
<evidence type="ECO:0000256" key="4">
    <source>
        <dbReference type="ARBA" id="ARBA00022676"/>
    </source>
</evidence>
<comment type="similarity">
    <text evidence="9">Belongs to the glycosyltransferase 2 family. GtrB subfamily.</text>
</comment>
<evidence type="ECO:0000259" key="11">
    <source>
        <dbReference type="Pfam" id="PF00535"/>
    </source>
</evidence>
<keyword evidence="4" id="KW-0328">Glycosyltransferase</keyword>
<evidence type="ECO:0000256" key="1">
    <source>
        <dbReference type="ARBA" id="ARBA00004651"/>
    </source>
</evidence>
<evidence type="ECO:0000313" key="13">
    <source>
        <dbReference type="Proteomes" id="UP000594430"/>
    </source>
</evidence>
<dbReference type="InterPro" id="IPR001173">
    <property type="entry name" value="Glyco_trans_2-like"/>
</dbReference>
<dbReference type="GeneID" id="93441222"/>
<dbReference type="Proteomes" id="UP000594430">
    <property type="component" value="Chromosome"/>
</dbReference>
<dbReference type="InterPro" id="IPR029044">
    <property type="entry name" value="Nucleotide-diphossugar_trans"/>
</dbReference>
<evidence type="ECO:0000313" key="12">
    <source>
        <dbReference type="EMBL" id="QPH50339.1"/>
    </source>
</evidence>
<evidence type="ECO:0000256" key="6">
    <source>
        <dbReference type="ARBA" id="ARBA00022692"/>
    </source>
</evidence>
<comment type="subcellular location">
    <subcellularLocation>
        <location evidence="1">Cell membrane</location>
        <topology evidence="1">Multi-pass membrane protein</topology>
    </subcellularLocation>
</comment>
<accession>A0A7S9LJP0</accession>
<keyword evidence="3" id="KW-0997">Cell inner membrane</keyword>
<keyword evidence="2" id="KW-1003">Cell membrane</keyword>
<evidence type="ECO:0000256" key="8">
    <source>
        <dbReference type="ARBA" id="ARBA00023136"/>
    </source>
</evidence>
<keyword evidence="5 12" id="KW-0808">Transferase</keyword>
<evidence type="ECO:0000256" key="10">
    <source>
        <dbReference type="SAM" id="Phobius"/>
    </source>
</evidence>
<protein>
    <submittedName>
        <fullName evidence="12">Glycosyltransferase family 2 protein</fullName>
    </submittedName>
</protein>
<keyword evidence="8 10" id="KW-0472">Membrane</keyword>
<evidence type="ECO:0000256" key="7">
    <source>
        <dbReference type="ARBA" id="ARBA00022989"/>
    </source>
</evidence>
<dbReference type="AlphaFoldDB" id="A0A7S9LJP0"/>
<dbReference type="PANTHER" id="PTHR48090:SF1">
    <property type="entry name" value="PROPHAGE BACTOPRENOL GLUCOSYL TRANSFERASE HOMOLOG"/>
    <property type="match status" value="1"/>
</dbReference>